<dbReference type="Proteomes" id="UP001062846">
    <property type="component" value="Chromosome 4"/>
</dbReference>
<evidence type="ECO:0000313" key="1">
    <source>
        <dbReference type="EMBL" id="KAI8561126.1"/>
    </source>
</evidence>
<accession>A0ACC0P7H0</accession>
<gene>
    <name evidence="1" type="ORF">RHMOL_Rhmol04G0313000</name>
</gene>
<dbReference type="EMBL" id="CM046391">
    <property type="protein sequence ID" value="KAI8561126.1"/>
    <property type="molecule type" value="Genomic_DNA"/>
</dbReference>
<proteinExistence type="predicted"/>
<organism evidence="1 2">
    <name type="scientific">Rhododendron molle</name>
    <name type="common">Chinese azalea</name>
    <name type="synonym">Azalea mollis</name>
    <dbReference type="NCBI Taxonomy" id="49168"/>
    <lineage>
        <taxon>Eukaryota</taxon>
        <taxon>Viridiplantae</taxon>
        <taxon>Streptophyta</taxon>
        <taxon>Embryophyta</taxon>
        <taxon>Tracheophyta</taxon>
        <taxon>Spermatophyta</taxon>
        <taxon>Magnoliopsida</taxon>
        <taxon>eudicotyledons</taxon>
        <taxon>Gunneridae</taxon>
        <taxon>Pentapetalae</taxon>
        <taxon>asterids</taxon>
        <taxon>Ericales</taxon>
        <taxon>Ericaceae</taxon>
        <taxon>Ericoideae</taxon>
        <taxon>Rhodoreae</taxon>
        <taxon>Rhododendron</taxon>
    </lineage>
</organism>
<keyword evidence="2" id="KW-1185">Reference proteome</keyword>
<name>A0ACC0P7H0_RHOML</name>
<protein>
    <submittedName>
        <fullName evidence="1">Uncharacterized protein</fullName>
    </submittedName>
</protein>
<comment type="caution">
    <text evidence="1">The sequence shown here is derived from an EMBL/GenBank/DDBJ whole genome shotgun (WGS) entry which is preliminary data.</text>
</comment>
<reference evidence="1" key="1">
    <citation type="submission" date="2022-02" db="EMBL/GenBank/DDBJ databases">
        <title>Plant Genome Project.</title>
        <authorList>
            <person name="Zhang R.-G."/>
        </authorList>
    </citation>
    <scope>NUCLEOTIDE SEQUENCE</scope>
    <source>
        <strain evidence="1">AT1</strain>
    </source>
</reference>
<sequence>MICCCRYGLRKVLKILDLDFIQSLRKQSSRRHCYLCQLVVQASMTDIKEKYYLNSKVTDRLPSLIQEISRIGTDETSSGDAGQALSADGDHADGSGFSEEDKKVKEIEDYPRPFAVVGASVLRNWKKVMPAFVCLVWMSIMALCCNCFSSDFYYVLHLFGDDFCCYNFNLRACFSYFGGFQVAHLCGWLWELKGYTLGKELSFK</sequence>
<evidence type="ECO:0000313" key="2">
    <source>
        <dbReference type="Proteomes" id="UP001062846"/>
    </source>
</evidence>